<evidence type="ECO:0000313" key="2">
    <source>
        <dbReference type="EMBL" id="MER7379078.1"/>
    </source>
</evidence>
<proteinExistence type="predicted"/>
<dbReference type="EMBL" id="JBEPFB010000029">
    <property type="protein sequence ID" value="MER7379078.1"/>
    <property type="molecule type" value="Genomic_DNA"/>
</dbReference>
<keyword evidence="3" id="KW-1185">Reference proteome</keyword>
<feature type="region of interest" description="Disordered" evidence="1">
    <location>
        <begin position="63"/>
        <end position="115"/>
    </location>
</feature>
<feature type="compositionally biased region" description="Basic residues" evidence="1">
    <location>
        <begin position="103"/>
        <end position="115"/>
    </location>
</feature>
<comment type="caution">
    <text evidence="2">The sequence shown here is derived from an EMBL/GenBank/DDBJ whole genome shotgun (WGS) entry which is preliminary data.</text>
</comment>
<protein>
    <submittedName>
        <fullName evidence="2">Uncharacterized protein</fullName>
    </submittedName>
</protein>
<reference evidence="2 3" key="1">
    <citation type="submission" date="2024-06" db="EMBL/GenBank/DDBJ databases">
        <title>The Natural Products Discovery Center: Release of the First 8490 Sequenced Strains for Exploring Actinobacteria Biosynthetic Diversity.</title>
        <authorList>
            <person name="Kalkreuter E."/>
            <person name="Kautsar S.A."/>
            <person name="Yang D."/>
            <person name="Bader C.D."/>
            <person name="Teijaro C.N."/>
            <person name="Fluegel L."/>
            <person name="Davis C.M."/>
            <person name="Simpson J.R."/>
            <person name="Lauterbach L."/>
            <person name="Steele A.D."/>
            <person name="Gui C."/>
            <person name="Meng S."/>
            <person name="Li G."/>
            <person name="Viehrig K."/>
            <person name="Ye F."/>
            <person name="Su P."/>
            <person name="Kiefer A.F."/>
            <person name="Nichols A."/>
            <person name="Cepeda A.J."/>
            <person name="Yan W."/>
            <person name="Fan B."/>
            <person name="Jiang Y."/>
            <person name="Adhikari A."/>
            <person name="Zheng C.-J."/>
            <person name="Schuster L."/>
            <person name="Cowan T.M."/>
            <person name="Smanski M.J."/>
            <person name="Chevrette M.G."/>
            <person name="De Carvalho L.P.S."/>
            <person name="Shen B."/>
        </authorList>
    </citation>
    <scope>NUCLEOTIDE SEQUENCE [LARGE SCALE GENOMIC DNA]</scope>
    <source>
        <strain evidence="2 3">NPDC000155</strain>
    </source>
</reference>
<evidence type="ECO:0000313" key="3">
    <source>
        <dbReference type="Proteomes" id="UP001486207"/>
    </source>
</evidence>
<feature type="region of interest" description="Disordered" evidence="1">
    <location>
        <begin position="1"/>
        <end position="50"/>
    </location>
</feature>
<dbReference type="RefSeq" id="WP_190074944.1">
    <property type="nucleotide sequence ID" value="NZ_BNBM01000021.1"/>
</dbReference>
<dbReference type="Proteomes" id="UP001486207">
    <property type="component" value="Unassembled WGS sequence"/>
</dbReference>
<evidence type="ECO:0000256" key="1">
    <source>
        <dbReference type="SAM" id="MobiDB-lite"/>
    </source>
</evidence>
<sequence>MTGPFGQPPAVLPLGAGQQSQHIGAGGRPEFDPPEPTRGVGHHLVEHRPPAGRVYAMARGHRTICRSPHNPRQAARKAAKEARAKKNGKGNDKPKDKANAQAKAKRKAKRGKPEK</sequence>
<feature type="compositionally biased region" description="Basic and acidic residues" evidence="1">
    <location>
        <begin position="78"/>
        <end position="98"/>
    </location>
</feature>
<name>A0ABV1Y5F4_9ACTN</name>
<accession>A0ABV1Y5F4</accession>
<organism evidence="2 3">
    <name type="scientific">Streptomyces lanatus</name>
    <dbReference type="NCBI Taxonomy" id="66900"/>
    <lineage>
        <taxon>Bacteria</taxon>
        <taxon>Bacillati</taxon>
        <taxon>Actinomycetota</taxon>
        <taxon>Actinomycetes</taxon>
        <taxon>Kitasatosporales</taxon>
        <taxon>Streptomycetaceae</taxon>
        <taxon>Streptomyces</taxon>
    </lineage>
</organism>
<feature type="compositionally biased region" description="Pro residues" evidence="1">
    <location>
        <begin position="1"/>
        <end position="11"/>
    </location>
</feature>
<gene>
    <name evidence="2" type="ORF">ABT384_41460</name>
</gene>